<proteinExistence type="predicted"/>
<evidence type="ECO:0000313" key="1">
    <source>
        <dbReference type="EMBL" id="KAI3798297.1"/>
    </source>
</evidence>
<organism evidence="1 2">
    <name type="scientific">Smallanthus sonchifolius</name>
    <dbReference type="NCBI Taxonomy" id="185202"/>
    <lineage>
        <taxon>Eukaryota</taxon>
        <taxon>Viridiplantae</taxon>
        <taxon>Streptophyta</taxon>
        <taxon>Embryophyta</taxon>
        <taxon>Tracheophyta</taxon>
        <taxon>Spermatophyta</taxon>
        <taxon>Magnoliopsida</taxon>
        <taxon>eudicotyledons</taxon>
        <taxon>Gunneridae</taxon>
        <taxon>Pentapetalae</taxon>
        <taxon>asterids</taxon>
        <taxon>campanulids</taxon>
        <taxon>Asterales</taxon>
        <taxon>Asteraceae</taxon>
        <taxon>Asteroideae</taxon>
        <taxon>Heliantheae alliance</taxon>
        <taxon>Millerieae</taxon>
        <taxon>Smallanthus</taxon>
    </lineage>
</organism>
<sequence length="266" mass="30087">MSSTGNSHFVWGMSLLHSMLQNSVEDVGEHSHSVCMLDASMDNHRDSNPIKDNLDIGMMEEPPYWLEEFERKLLGSSFLSADDDDYSLIDSSPKSRPPRKRNRALIDSSSLRRMKTPILGMFRGDRLLEYLNSVIFGPVPAVREAFGKSSGGTRRTNQEVGLKATPLRYARSGRLVSRGFIIPPVLNLHSGGVDSHLIYLVKAIRQLMCNHDRNAIRCTRGRTKLNIRMKEAAHLYNRETGLGRAVTLKCDFHRLIDMLGAREDYK</sequence>
<reference evidence="1 2" key="2">
    <citation type="journal article" date="2022" name="Mol. Ecol. Resour.">
        <title>The genomes of chicory, endive, great burdock and yacon provide insights into Asteraceae paleo-polyploidization history and plant inulin production.</title>
        <authorList>
            <person name="Fan W."/>
            <person name="Wang S."/>
            <person name="Wang H."/>
            <person name="Wang A."/>
            <person name="Jiang F."/>
            <person name="Liu H."/>
            <person name="Zhao H."/>
            <person name="Xu D."/>
            <person name="Zhang Y."/>
        </authorList>
    </citation>
    <scope>NUCLEOTIDE SEQUENCE [LARGE SCALE GENOMIC DNA]</scope>
    <source>
        <strain evidence="2">cv. Yunnan</strain>
        <tissue evidence="1">Leaves</tissue>
    </source>
</reference>
<comment type="caution">
    <text evidence="1">The sequence shown here is derived from an EMBL/GenBank/DDBJ whole genome shotgun (WGS) entry which is preliminary data.</text>
</comment>
<dbReference type="EMBL" id="CM042028">
    <property type="protein sequence ID" value="KAI3798297.1"/>
    <property type="molecule type" value="Genomic_DNA"/>
</dbReference>
<dbReference type="Proteomes" id="UP001056120">
    <property type="component" value="Linkage Group LG11"/>
</dbReference>
<accession>A0ACB9HTZ8</accession>
<evidence type="ECO:0000313" key="2">
    <source>
        <dbReference type="Proteomes" id="UP001056120"/>
    </source>
</evidence>
<name>A0ACB9HTZ8_9ASTR</name>
<keyword evidence="2" id="KW-1185">Reference proteome</keyword>
<protein>
    <submittedName>
        <fullName evidence="1">Uncharacterized protein</fullName>
    </submittedName>
</protein>
<reference evidence="2" key="1">
    <citation type="journal article" date="2022" name="Mol. Ecol. Resour.">
        <title>The genomes of chicory, endive, great burdock and yacon provide insights into Asteraceae palaeo-polyploidization history and plant inulin production.</title>
        <authorList>
            <person name="Fan W."/>
            <person name="Wang S."/>
            <person name="Wang H."/>
            <person name="Wang A."/>
            <person name="Jiang F."/>
            <person name="Liu H."/>
            <person name="Zhao H."/>
            <person name="Xu D."/>
            <person name="Zhang Y."/>
        </authorList>
    </citation>
    <scope>NUCLEOTIDE SEQUENCE [LARGE SCALE GENOMIC DNA]</scope>
    <source>
        <strain evidence="2">cv. Yunnan</strain>
    </source>
</reference>
<gene>
    <name evidence="1" type="ORF">L1987_33568</name>
</gene>